<dbReference type="AlphaFoldDB" id="A0A127JVQ8"/>
<organism evidence="1 2">
    <name type="scientific">Ramlibacter tataouinensis</name>
    <dbReference type="NCBI Taxonomy" id="94132"/>
    <lineage>
        <taxon>Bacteria</taxon>
        <taxon>Pseudomonadati</taxon>
        <taxon>Pseudomonadota</taxon>
        <taxon>Betaproteobacteria</taxon>
        <taxon>Burkholderiales</taxon>
        <taxon>Comamonadaceae</taxon>
        <taxon>Ramlibacter</taxon>
    </lineage>
</organism>
<gene>
    <name evidence="1" type="ORF">UC35_15350</name>
</gene>
<keyword evidence="2" id="KW-1185">Reference proteome</keyword>
<dbReference type="EMBL" id="CP010951">
    <property type="protein sequence ID" value="AMO23985.1"/>
    <property type="molecule type" value="Genomic_DNA"/>
</dbReference>
<name>A0A127JVQ8_9BURK</name>
<dbReference type="Proteomes" id="UP000070433">
    <property type="component" value="Chromosome"/>
</dbReference>
<accession>A0A127JVQ8</accession>
<sequence length="112" mass="12445">MALALVGCVDGIDVTLRDRDLERVATRFGNLADSCLIDVRDNKLPYARSANCRALGEVSKEYTSHSEVLLYYDDRSAPRHAYLAASAKARAWSAATLSNAWFRNQPPVVSLW</sequence>
<evidence type="ECO:0000313" key="2">
    <source>
        <dbReference type="Proteomes" id="UP000070433"/>
    </source>
</evidence>
<proteinExistence type="predicted"/>
<reference evidence="1 2" key="1">
    <citation type="journal article" date="2014" name="Int. J. Syst. Evol. Microbiol.">
        <title>Ramlibacter solisilvae sp. nov., isolated from forest soil, and emended description of the genus Ramlibacter.</title>
        <authorList>
            <person name="Lee H.J."/>
            <person name="Lee S.H."/>
            <person name="Lee S.S."/>
            <person name="Lee J.S."/>
            <person name="Kim Y."/>
            <person name="Kim S.C."/>
            <person name="Jeon C.O."/>
        </authorList>
    </citation>
    <scope>NUCLEOTIDE SEQUENCE [LARGE SCALE GENOMIC DNA]</scope>
    <source>
        <strain evidence="1 2">5-10</strain>
    </source>
</reference>
<evidence type="ECO:0000313" key="1">
    <source>
        <dbReference type="EMBL" id="AMO23985.1"/>
    </source>
</evidence>
<protein>
    <submittedName>
        <fullName evidence="1">Uncharacterized protein</fullName>
    </submittedName>
</protein>